<evidence type="ECO:0000313" key="2">
    <source>
        <dbReference type="EMBL" id="OZC01297.1"/>
    </source>
</evidence>
<feature type="coiled-coil region" evidence="1">
    <location>
        <begin position="215"/>
        <end position="259"/>
    </location>
</feature>
<evidence type="ECO:0000313" key="3">
    <source>
        <dbReference type="Proteomes" id="UP000216446"/>
    </source>
</evidence>
<gene>
    <name evidence="2" type="ORF">BSZ36_17775</name>
</gene>
<dbReference type="InParanoid" id="A0A259TUJ8"/>
<proteinExistence type="predicted"/>
<reference evidence="2 3" key="1">
    <citation type="submission" date="2016-11" db="EMBL/GenBank/DDBJ databases">
        <title>Study of marine rhodopsin-containing bacteria.</title>
        <authorList>
            <person name="Yoshizawa S."/>
            <person name="Kumagai Y."/>
            <person name="Kogure K."/>
        </authorList>
    </citation>
    <scope>NUCLEOTIDE SEQUENCE [LARGE SCALE GENOMIC DNA]</scope>
    <source>
        <strain evidence="2 3">SG-29</strain>
    </source>
</reference>
<sequence>MEALTTPQAPAPSLSERVLELPSDPAVVGATVGDILSALREGDVADSTADALVHESTRLALNWMGAGDRESLNGLLDALRTALSGAGLGPVLLSGLSTDARFAVKVLELGRVIGVYLRSNNAARDVGALSGARRKRWRAVMAWACRRRGPFTASDVREAGFYPGRLASANEALEALARHEMLARAENDDGVTYAPTLEGRAATRAVVGSDDTAGWADLTQARSALEAERRALEARQEALKHENEALEHQKRAVREWEAAVVEGRERLEADRRELESERMGRFAGAM</sequence>
<dbReference type="Proteomes" id="UP000216446">
    <property type="component" value="Unassembled WGS sequence"/>
</dbReference>
<dbReference type="AlphaFoldDB" id="A0A259TUJ8"/>
<evidence type="ECO:0000256" key="1">
    <source>
        <dbReference type="SAM" id="Coils"/>
    </source>
</evidence>
<organism evidence="2 3">
    <name type="scientific">Rubricoccus marinus</name>
    <dbReference type="NCBI Taxonomy" id="716817"/>
    <lineage>
        <taxon>Bacteria</taxon>
        <taxon>Pseudomonadati</taxon>
        <taxon>Rhodothermota</taxon>
        <taxon>Rhodothermia</taxon>
        <taxon>Rhodothermales</taxon>
        <taxon>Rubricoccaceae</taxon>
        <taxon>Rubricoccus</taxon>
    </lineage>
</organism>
<name>A0A259TUJ8_9BACT</name>
<dbReference type="RefSeq" id="WP_094551762.1">
    <property type="nucleotide sequence ID" value="NZ_MQWB01000011.1"/>
</dbReference>
<keyword evidence="3" id="KW-1185">Reference proteome</keyword>
<accession>A0A259TUJ8</accession>
<dbReference type="EMBL" id="MQWB01000011">
    <property type="protein sequence ID" value="OZC01297.1"/>
    <property type="molecule type" value="Genomic_DNA"/>
</dbReference>
<keyword evidence="1" id="KW-0175">Coiled coil</keyword>
<protein>
    <submittedName>
        <fullName evidence="2">Uncharacterized protein</fullName>
    </submittedName>
</protein>
<comment type="caution">
    <text evidence="2">The sequence shown here is derived from an EMBL/GenBank/DDBJ whole genome shotgun (WGS) entry which is preliminary data.</text>
</comment>